<reference evidence="13" key="1">
    <citation type="journal article" date="2014" name="Int. J. Syst. Evol. Microbiol.">
        <title>Complete genome sequence of Corynebacterium casei LMG S-19264T (=DSM 44701T), isolated from a smear-ripened cheese.</title>
        <authorList>
            <consortium name="US DOE Joint Genome Institute (JGI-PGF)"/>
            <person name="Walter F."/>
            <person name="Albersmeier A."/>
            <person name="Kalinowski J."/>
            <person name="Ruckert C."/>
        </authorList>
    </citation>
    <scope>NUCLEOTIDE SEQUENCE</scope>
    <source>
        <strain evidence="13">JCM 3276</strain>
    </source>
</reference>
<dbReference type="GO" id="GO:0006885">
    <property type="term" value="P:regulation of pH"/>
    <property type="evidence" value="ECO:0007669"/>
    <property type="project" value="UniProtKB-UniRule"/>
</dbReference>
<feature type="transmembrane region" description="Helical" evidence="11">
    <location>
        <begin position="281"/>
        <end position="303"/>
    </location>
</feature>
<accession>A0A918L768</accession>
<name>A0A918L768_9PSEU</name>
<dbReference type="Gene3D" id="1.20.1530.10">
    <property type="entry name" value="Na+/H+ antiporter like domain"/>
    <property type="match status" value="1"/>
</dbReference>
<evidence type="ECO:0000313" key="14">
    <source>
        <dbReference type="Proteomes" id="UP000660680"/>
    </source>
</evidence>
<sequence length="414" mass="43576">MPGSLVGVRETCTPSREQPLTNRHTPRLSEFARYLRTETVGGLVLLAATALALIWANSPLGDSYRDLRETRVGTEFLHLNLTVGDWAKDGLLALFFFVVGLELKRELVIGELSRFKAALLPVIAALGGMVVPALLALLIAAGDPLAGQVWPIPVATDIAFALGVLALTARHMPSSARVFLLSLAVVDDLGAIALIATLFTSKFDFIAFGVSVVLLALYWYLQRKRITSPWLYVPLAIGVWIAVHTSGIHATVAGVALGLLTRVRKDPYEKEAPALRLEHRLQPWSAGVAVPVFALFAAGVPIGADALGAVFTERIGLAIMIGLVAGKLLGIVGFSLVAVKFKLAAMPSGLGWRDMGAVAMLGGVGFTVSLLIAELSLAEADAELAKAAVLIASAAASLLAAGMLAKRSKAHADS</sequence>
<reference evidence="13" key="2">
    <citation type="submission" date="2020-09" db="EMBL/GenBank/DDBJ databases">
        <authorList>
            <person name="Sun Q."/>
            <person name="Ohkuma M."/>
        </authorList>
    </citation>
    <scope>NUCLEOTIDE SEQUENCE</scope>
    <source>
        <strain evidence="13">JCM 3276</strain>
    </source>
</reference>
<organism evidence="13 14">
    <name type="scientific">Actinokineospora fastidiosa</name>
    <dbReference type="NCBI Taxonomy" id="1816"/>
    <lineage>
        <taxon>Bacteria</taxon>
        <taxon>Bacillati</taxon>
        <taxon>Actinomycetota</taxon>
        <taxon>Actinomycetes</taxon>
        <taxon>Pseudonocardiales</taxon>
        <taxon>Pseudonocardiaceae</taxon>
        <taxon>Actinokineospora</taxon>
    </lineage>
</organism>
<feature type="region of interest" description="Disordered" evidence="12">
    <location>
        <begin position="1"/>
        <end position="22"/>
    </location>
</feature>
<evidence type="ECO:0000256" key="11">
    <source>
        <dbReference type="HAMAP-Rule" id="MF_01844"/>
    </source>
</evidence>
<keyword evidence="10 11" id="KW-0739">Sodium transport</keyword>
<dbReference type="InterPro" id="IPR004670">
    <property type="entry name" value="NhaA"/>
</dbReference>
<dbReference type="Proteomes" id="UP000660680">
    <property type="component" value="Unassembled WGS sequence"/>
</dbReference>
<comment type="subcellular location">
    <subcellularLocation>
        <location evidence="1">Cell inner membrane</location>
        <topology evidence="1">Multi-pass membrane protein</topology>
    </subcellularLocation>
    <subcellularLocation>
        <location evidence="11">Cell membrane</location>
        <topology evidence="11">Multi-pass membrane protein</topology>
    </subcellularLocation>
</comment>
<evidence type="ECO:0000256" key="8">
    <source>
        <dbReference type="ARBA" id="ARBA00023065"/>
    </source>
</evidence>
<keyword evidence="3 11" id="KW-0050">Antiport</keyword>
<dbReference type="Pfam" id="PF06965">
    <property type="entry name" value="Na_H_antiport_1"/>
    <property type="match status" value="1"/>
</dbReference>
<dbReference type="InterPro" id="IPR023171">
    <property type="entry name" value="Na/H_antiporter_dom_sf"/>
</dbReference>
<evidence type="ECO:0000256" key="1">
    <source>
        <dbReference type="ARBA" id="ARBA00004429"/>
    </source>
</evidence>
<keyword evidence="8 11" id="KW-0406">Ion transport</keyword>
<dbReference type="EMBL" id="BMRB01000001">
    <property type="protein sequence ID" value="GGS17184.1"/>
    <property type="molecule type" value="Genomic_DNA"/>
</dbReference>
<evidence type="ECO:0000256" key="4">
    <source>
        <dbReference type="ARBA" id="ARBA00022475"/>
    </source>
</evidence>
<comment type="catalytic activity">
    <reaction evidence="11">
        <text>Na(+)(in) + 2 H(+)(out) = Na(+)(out) + 2 H(+)(in)</text>
        <dbReference type="Rhea" id="RHEA:29251"/>
        <dbReference type="ChEBI" id="CHEBI:15378"/>
        <dbReference type="ChEBI" id="CHEBI:29101"/>
    </reaction>
</comment>
<feature type="transmembrane region" description="Helical" evidence="11">
    <location>
        <begin position="315"/>
        <end position="337"/>
    </location>
</feature>
<evidence type="ECO:0000256" key="9">
    <source>
        <dbReference type="ARBA" id="ARBA00023136"/>
    </source>
</evidence>
<protein>
    <recommendedName>
        <fullName evidence="11">Na(+)/H(+) antiporter NhaA</fullName>
    </recommendedName>
    <alternativeName>
        <fullName evidence="11">Sodium/proton antiporter NhaA</fullName>
    </alternativeName>
</protein>
<dbReference type="GO" id="GO:0015385">
    <property type="term" value="F:sodium:proton antiporter activity"/>
    <property type="evidence" value="ECO:0007669"/>
    <property type="project" value="UniProtKB-UniRule"/>
</dbReference>
<keyword evidence="7 11" id="KW-0915">Sodium</keyword>
<keyword evidence="5 11" id="KW-0812">Transmembrane</keyword>
<evidence type="ECO:0000256" key="2">
    <source>
        <dbReference type="ARBA" id="ARBA00022448"/>
    </source>
</evidence>
<feature type="transmembrane region" description="Helical" evidence="11">
    <location>
        <begin position="384"/>
        <end position="405"/>
    </location>
</feature>
<feature type="transmembrane region" description="Helical" evidence="11">
    <location>
        <begin position="115"/>
        <end position="142"/>
    </location>
</feature>
<evidence type="ECO:0000256" key="10">
    <source>
        <dbReference type="ARBA" id="ARBA00023201"/>
    </source>
</evidence>
<keyword evidence="2 11" id="KW-0813">Transport</keyword>
<keyword evidence="6 11" id="KW-1133">Transmembrane helix</keyword>
<comment type="caution">
    <text evidence="13">The sequence shown here is derived from an EMBL/GenBank/DDBJ whole genome shotgun (WGS) entry which is preliminary data.</text>
</comment>
<feature type="compositionally biased region" description="Polar residues" evidence="12">
    <location>
        <begin position="12"/>
        <end position="22"/>
    </location>
</feature>
<evidence type="ECO:0000313" key="13">
    <source>
        <dbReference type="EMBL" id="GGS17184.1"/>
    </source>
</evidence>
<gene>
    <name evidence="11 13" type="primary">nhaA</name>
    <name evidence="13" type="ORF">GCM10010171_06850</name>
</gene>
<keyword evidence="4 11" id="KW-1003">Cell membrane</keyword>
<evidence type="ECO:0000256" key="5">
    <source>
        <dbReference type="ARBA" id="ARBA00022692"/>
    </source>
</evidence>
<evidence type="ECO:0000256" key="7">
    <source>
        <dbReference type="ARBA" id="ARBA00023053"/>
    </source>
</evidence>
<dbReference type="NCBIfam" id="TIGR00773">
    <property type="entry name" value="NhaA"/>
    <property type="match status" value="1"/>
</dbReference>
<keyword evidence="14" id="KW-1185">Reference proteome</keyword>
<evidence type="ECO:0000256" key="3">
    <source>
        <dbReference type="ARBA" id="ARBA00022449"/>
    </source>
</evidence>
<feature type="transmembrane region" description="Helical" evidence="11">
    <location>
        <begin position="233"/>
        <end position="261"/>
    </location>
</feature>
<dbReference type="PANTHER" id="PTHR30341:SF0">
    <property type="entry name" value="NA(+)_H(+) ANTIPORTER NHAA"/>
    <property type="match status" value="1"/>
</dbReference>
<feature type="transmembrane region" description="Helical" evidence="11">
    <location>
        <begin position="179"/>
        <end position="199"/>
    </location>
</feature>
<dbReference type="HAMAP" id="MF_01844">
    <property type="entry name" value="NhaA"/>
    <property type="match status" value="1"/>
</dbReference>
<evidence type="ECO:0000256" key="6">
    <source>
        <dbReference type="ARBA" id="ARBA00022989"/>
    </source>
</evidence>
<dbReference type="PANTHER" id="PTHR30341">
    <property type="entry name" value="SODIUM ION/PROTON ANTIPORTER NHAA-RELATED"/>
    <property type="match status" value="1"/>
</dbReference>
<proteinExistence type="inferred from homology"/>
<dbReference type="GO" id="GO:0005886">
    <property type="term" value="C:plasma membrane"/>
    <property type="evidence" value="ECO:0007669"/>
    <property type="project" value="UniProtKB-SubCell"/>
</dbReference>
<feature type="transmembrane region" description="Helical" evidence="11">
    <location>
        <begin position="357"/>
        <end position="377"/>
    </location>
</feature>
<keyword evidence="9 11" id="KW-0472">Membrane</keyword>
<comment type="similarity">
    <text evidence="11">Belongs to the NhaA Na(+)/H(+) (TC 2.A.33) antiporter family.</text>
</comment>
<feature type="transmembrane region" description="Helical" evidence="11">
    <location>
        <begin position="205"/>
        <end position="221"/>
    </location>
</feature>
<evidence type="ECO:0000256" key="12">
    <source>
        <dbReference type="SAM" id="MobiDB-lite"/>
    </source>
</evidence>
<feature type="transmembrane region" description="Helical" evidence="11">
    <location>
        <begin position="148"/>
        <end position="167"/>
    </location>
</feature>
<dbReference type="AlphaFoldDB" id="A0A918L768"/>
<comment type="function">
    <text evidence="11">Na(+)/H(+) antiporter that extrudes sodium in exchange for external protons.</text>
</comment>
<feature type="transmembrane region" description="Helical" evidence="11">
    <location>
        <begin position="40"/>
        <end position="58"/>
    </location>
</feature>